<name>A0A178LF44_9PSED</name>
<dbReference type="AlphaFoldDB" id="A0A178LF44"/>
<accession>A0A178LF44</accession>
<dbReference type="RefSeq" id="WP_064308224.1">
    <property type="nucleotide sequence ID" value="NZ_LWCR01000022.1"/>
</dbReference>
<dbReference type="EMBL" id="LWCR01000022">
    <property type="protein sequence ID" value="OAN28473.1"/>
    <property type="molecule type" value="Genomic_DNA"/>
</dbReference>
<proteinExistence type="predicted"/>
<gene>
    <name evidence="1" type="ORF">A4V15_20730</name>
</gene>
<reference evidence="1 2" key="1">
    <citation type="submission" date="2016-04" db="EMBL/GenBank/DDBJ databases">
        <title>Draft Genome Sequences of Staphylococcus capitis Strain H36, S. capitis Strain H65, S. cohnii Strain H62, S. hominis Strain H69, Mycobacterium iranicum Strain H39, Plantibacter sp. Strain H53, Pseudomonas oryzihabitans Strain H72, and Microbacterium sp. Strain H83, isolated from residential settings.</title>
        <authorList>
            <person name="Lymperopoulou D."/>
            <person name="Adams R.I."/>
            <person name="Lindow S."/>
            <person name="Coil D.A."/>
            <person name="Jospin G."/>
            <person name="Eisen J.A."/>
        </authorList>
    </citation>
    <scope>NUCLEOTIDE SEQUENCE [LARGE SCALE GENOMIC DNA]</scope>
    <source>
        <strain evidence="1 2">H72</strain>
    </source>
</reference>
<evidence type="ECO:0000313" key="1">
    <source>
        <dbReference type="EMBL" id="OAN28473.1"/>
    </source>
</evidence>
<organism evidence="1 2">
    <name type="scientific">Pseudomonas oryzihabitans</name>
    <dbReference type="NCBI Taxonomy" id="47885"/>
    <lineage>
        <taxon>Bacteria</taxon>
        <taxon>Pseudomonadati</taxon>
        <taxon>Pseudomonadota</taxon>
        <taxon>Gammaproteobacteria</taxon>
        <taxon>Pseudomonadales</taxon>
        <taxon>Pseudomonadaceae</taxon>
        <taxon>Pseudomonas</taxon>
    </lineage>
</organism>
<dbReference type="OrthoDB" id="6861584at2"/>
<comment type="caution">
    <text evidence="1">The sequence shown here is derived from an EMBL/GenBank/DDBJ whole genome shotgun (WGS) entry which is preliminary data.</text>
</comment>
<evidence type="ECO:0000313" key="2">
    <source>
        <dbReference type="Proteomes" id="UP000078356"/>
    </source>
</evidence>
<protein>
    <submittedName>
        <fullName evidence="1">Uncharacterized protein</fullName>
    </submittedName>
</protein>
<sequence>MSKTPTQLGDESLVEAFSELMSVVINMQQAGVALAHVTEPPVFTYLLTPKQFDRIKRICRENQWPEPNCRGILIDLEAVAHPLDTRGTKDACTPDEVLAILTHAYCAYSEVGTNKPKYRQGIMFNKRKVKVGKGSYCAVAVLEICSRGSETYLAPVTAFHANDSKIRGMTQKLGG</sequence>
<dbReference type="Proteomes" id="UP000078356">
    <property type="component" value="Unassembled WGS sequence"/>
</dbReference>